<feature type="compositionally biased region" description="Polar residues" evidence="1">
    <location>
        <begin position="33"/>
        <end position="44"/>
    </location>
</feature>
<dbReference type="EMBL" id="AWUE01018330">
    <property type="protein sequence ID" value="OMO81225.1"/>
    <property type="molecule type" value="Genomic_DNA"/>
</dbReference>
<dbReference type="Proteomes" id="UP000187203">
    <property type="component" value="Unassembled WGS sequence"/>
</dbReference>
<accession>A0A1R3IFA2</accession>
<feature type="compositionally biased region" description="Basic and acidic residues" evidence="1">
    <location>
        <begin position="46"/>
        <end position="55"/>
    </location>
</feature>
<dbReference type="STRING" id="93759.A0A1R3IFA2"/>
<evidence type="ECO:0000313" key="3">
    <source>
        <dbReference type="Proteomes" id="UP000187203"/>
    </source>
</evidence>
<gene>
    <name evidence="2" type="ORF">COLO4_23697</name>
</gene>
<dbReference type="PANTHER" id="PTHR35120">
    <property type="entry name" value="HISTONE ACETYLTRANSFERASE KAT6B-LIKE"/>
    <property type="match status" value="1"/>
</dbReference>
<dbReference type="AlphaFoldDB" id="A0A1R3IFA2"/>
<sequence length="277" mass="32019">METGDLHFTAGLHIRHNSSGEFIATRGDTQTVPGVSSFLGNGNNREIGHDNDFSHHSLNGSNKRLRTDGQWTDKSSEFDICMEQMQHCMSKARMLYAAKDRAYADSSMHQHMLLDQLQRKDSIIEYLQKAKYEEQTKRQVEVYRLEHELFMMENLLNGYRKALKETNKAFTEYRARSRLSDEPLYKDVSRSGGLVLSTMELEKQLLKQEEDRLNKSLIEKRIKDFEAGWIGKFEAHKDAISLFSIRLVDAEKGVNLLKELFANRKSPDNPECVPEKL</sequence>
<evidence type="ECO:0000256" key="1">
    <source>
        <dbReference type="SAM" id="MobiDB-lite"/>
    </source>
</evidence>
<reference evidence="3" key="1">
    <citation type="submission" date="2013-09" db="EMBL/GenBank/DDBJ databases">
        <title>Corchorus olitorius genome sequencing.</title>
        <authorList>
            <person name="Alam M."/>
            <person name="Haque M.S."/>
            <person name="Islam M.S."/>
            <person name="Emdad E.M."/>
            <person name="Islam M.M."/>
            <person name="Ahmed B."/>
            <person name="Halim A."/>
            <person name="Hossen Q.M.M."/>
            <person name="Hossain M.Z."/>
            <person name="Ahmed R."/>
            <person name="Khan M.M."/>
            <person name="Islam R."/>
            <person name="Rashid M.M."/>
            <person name="Khan S.A."/>
            <person name="Rahman M.S."/>
            <person name="Alam M."/>
            <person name="Yahiya A.S."/>
            <person name="Khan M.S."/>
            <person name="Azam M.S."/>
            <person name="Haque T."/>
            <person name="Lashkar M.Z.H."/>
            <person name="Akhand A.I."/>
            <person name="Morshed G."/>
            <person name="Roy S."/>
            <person name="Uddin K.S."/>
            <person name="Rabeya T."/>
            <person name="Hossain A.S."/>
            <person name="Chowdhury A."/>
            <person name="Snigdha A.R."/>
            <person name="Mortoza M.S."/>
            <person name="Matin S.A."/>
            <person name="Hoque S.M.E."/>
            <person name="Islam M.K."/>
            <person name="Roy D.K."/>
            <person name="Haider R."/>
            <person name="Moosa M.M."/>
            <person name="Elias S.M."/>
            <person name="Hasan A.M."/>
            <person name="Jahan S."/>
            <person name="Shafiuddin M."/>
            <person name="Mahmood N."/>
            <person name="Shommy N.S."/>
        </authorList>
    </citation>
    <scope>NUCLEOTIDE SEQUENCE [LARGE SCALE GENOMIC DNA]</scope>
    <source>
        <strain evidence="3">cv. O-4</strain>
    </source>
</reference>
<keyword evidence="3" id="KW-1185">Reference proteome</keyword>
<evidence type="ECO:0000313" key="2">
    <source>
        <dbReference type="EMBL" id="OMO81225.1"/>
    </source>
</evidence>
<feature type="region of interest" description="Disordered" evidence="1">
    <location>
        <begin position="33"/>
        <end position="68"/>
    </location>
</feature>
<protein>
    <submittedName>
        <fullName evidence="2">Uncharacterized protein</fullName>
    </submittedName>
</protein>
<dbReference type="PANTHER" id="PTHR35120:SF2">
    <property type="entry name" value="AMINOTRANSFERASE-LIKE PLANT MOBILE DOMAIN-CONTAINING PROTEIN"/>
    <property type="match status" value="1"/>
</dbReference>
<proteinExistence type="predicted"/>
<name>A0A1R3IFA2_9ROSI</name>
<comment type="caution">
    <text evidence="2">The sequence shown here is derived from an EMBL/GenBank/DDBJ whole genome shotgun (WGS) entry which is preliminary data.</text>
</comment>
<organism evidence="2 3">
    <name type="scientific">Corchorus olitorius</name>
    <dbReference type="NCBI Taxonomy" id="93759"/>
    <lineage>
        <taxon>Eukaryota</taxon>
        <taxon>Viridiplantae</taxon>
        <taxon>Streptophyta</taxon>
        <taxon>Embryophyta</taxon>
        <taxon>Tracheophyta</taxon>
        <taxon>Spermatophyta</taxon>
        <taxon>Magnoliopsida</taxon>
        <taxon>eudicotyledons</taxon>
        <taxon>Gunneridae</taxon>
        <taxon>Pentapetalae</taxon>
        <taxon>rosids</taxon>
        <taxon>malvids</taxon>
        <taxon>Malvales</taxon>
        <taxon>Malvaceae</taxon>
        <taxon>Grewioideae</taxon>
        <taxon>Apeibeae</taxon>
        <taxon>Corchorus</taxon>
    </lineage>
</organism>
<dbReference type="OrthoDB" id="1935530at2759"/>